<evidence type="ECO:0000313" key="2">
    <source>
        <dbReference type="Proteomes" id="UP000003571"/>
    </source>
</evidence>
<sequence>MNQLKKLNAIHKGIMAFVASEVVEKARELSEGWNKGEQIQHNSDSLQGQINIFQRQLPNTLNAIENEDKDLIKKSLEMYKKDREKLKFDIQKDKIKRELFDPLSEYIESLNDWIVILEDALEN</sequence>
<name>H7EJI0_9SPIR</name>
<accession>H7EJI0</accession>
<dbReference type="STRING" id="907348.TresaDRAFT_1482"/>
<dbReference type="Proteomes" id="UP000003571">
    <property type="component" value="Unassembled WGS sequence"/>
</dbReference>
<comment type="caution">
    <text evidence="1">The sequence shown here is derived from an EMBL/GenBank/DDBJ whole genome shotgun (WGS) entry which is preliminary data.</text>
</comment>
<dbReference type="EMBL" id="AGRW01000041">
    <property type="protein sequence ID" value="EIC02218.1"/>
    <property type="molecule type" value="Genomic_DNA"/>
</dbReference>
<gene>
    <name evidence="1" type="ORF">TresaDRAFT_1482</name>
</gene>
<dbReference type="RefSeq" id="WP_002703290.1">
    <property type="nucleotide sequence ID" value="NZ_AGRW01000041.1"/>
</dbReference>
<keyword evidence="2" id="KW-1185">Reference proteome</keyword>
<evidence type="ECO:0000313" key="1">
    <source>
        <dbReference type="EMBL" id="EIC02218.1"/>
    </source>
</evidence>
<organism evidence="1 2">
    <name type="scientific">Treponema saccharophilum DSM 2985</name>
    <dbReference type="NCBI Taxonomy" id="907348"/>
    <lineage>
        <taxon>Bacteria</taxon>
        <taxon>Pseudomonadati</taxon>
        <taxon>Spirochaetota</taxon>
        <taxon>Spirochaetia</taxon>
        <taxon>Spirochaetales</taxon>
        <taxon>Treponemataceae</taxon>
        <taxon>Treponema</taxon>
    </lineage>
</organism>
<reference evidence="1 2" key="1">
    <citation type="submission" date="2011-09" db="EMBL/GenBank/DDBJ databases">
        <title>The draft genome of Treponema saccharophilum DSM 2985.</title>
        <authorList>
            <consortium name="US DOE Joint Genome Institute (JGI-PGF)"/>
            <person name="Lucas S."/>
            <person name="Copeland A."/>
            <person name="Lapidus A."/>
            <person name="Glavina del Rio T."/>
            <person name="Dalin E."/>
            <person name="Tice H."/>
            <person name="Bruce D."/>
            <person name="Goodwin L."/>
            <person name="Pitluck S."/>
            <person name="Peters L."/>
            <person name="Kyrpides N."/>
            <person name="Mavromatis K."/>
            <person name="Ivanova N."/>
            <person name="Markowitz V."/>
            <person name="Cheng J.-F."/>
            <person name="Hugenholtz P."/>
            <person name="Woyke T."/>
            <person name="Wu D."/>
            <person name="Gronow S."/>
            <person name="Wellnitz S."/>
            <person name="Brambilla E."/>
            <person name="Klenk H.-P."/>
            <person name="Eisen J.A."/>
        </authorList>
    </citation>
    <scope>NUCLEOTIDE SEQUENCE [LARGE SCALE GENOMIC DNA]</scope>
    <source>
        <strain evidence="1 2">DSM 2985</strain>
    </source>
</reference>
<dbReference type="AlphaFoldDB" id="H7EJI0"/>
<dbReference type="PATRIC" id="fig|907348.3.peg.932"/>
<proteinExistence type="predicted"/>
<protein>
    <submittedName>
        <fullName evidence="1">Uncharacterized protein</fullName>
    </submittedName>
</protein>